<evidence type="ECO:0000256" key="1">
    <source>
        <dbReference type="ARBA" id="ARBA00009431"/>
    </source>
</evidence>
<organism evidence="6 7">
    <name type="scientific">Cristinia sonorae</name>
    <dbReference type="NCBI Taxonomy" id="1940300"/>
    <lineage>
        <taxon>Eukaryota</taxon>
        <taxon>Fungi</taxon>
        <taxon>Dikarya</taxon>
        <taxon>Basidiomycota</taxon>
        <taxon>Agaricomycotina</taxon>
        <taxon>Agaricomycetes</taxon>
        <taxon>Agaricomycetidae</taxon>
        <taxon>Agaricales</taxon>
        <taxon>Pleurotineae</taxon>
        <taxon>Stephanosporaceae</taxon>
        <taxon>Cristinia</taxon>
    </lineage>
</organism>
<evidence type="ECO:0000313" key="6">
    <source>
        <dbReference type="EMBL" id="KAH8107624.1"/>
    </source>
</evidence>
<dbReference type="InterPro" id="IPR001563">
    <property type="entry name" value="Peptidase_S10"/>
</dbReference>
<protein>
    <submittedName>
        <fullName evidence="6">Alpha/beta-hydrolase</fullName>
    </submittedName>
</protein>
<dbReference type="PRINTS" id="PR00724">
    <property type="entry name" value="CRBOXYPTASEC"/>
</dbReference>
<evidence type="ECO:0000256" key="2">
    <source>
        <dbReference type="ARBA" id="ARBA00022645"/>
    </source>
</evidence>
<dbReference type="GO" id="GO:0004185">
    <property type="term" value="F:serine-type carboxypeptidase activity"/>
    <property type="evidence" value="ECO:0007669"/>
    <property type="project" value="InterPro"/>
</dbReference>
<dbReference type="Pfam" id="PF00450">
    <property type="entry name" value="Peptidase_S10"/>
    <property type="match status" value="1"/>
</dbReference>
<dbReference type="SUPFAM" id="SSF53474">
    <property type="entry name" value="alpha/beta-Hydrolases"/>
    <property type="match status" value="1"/>
</dbReference>
<reference evidence="6" key="1">
    <citation type="journal article" date="2021" name="New Phytol.">
        <title>Evolutionary innovations through gain and loss of genes in the ectomycorrhizal Boletales.</title>
        <authorList>
            <person name="Wu G."/>
            <person name="Miyauchi S."/>
            <person name="Morin E."/>
            <person name="Kuo A."/>
            <person name="Drula E."/>
            <person name="Varga T."/>
            <person name="Kohler A."/>
            <person name="Feng B."/>
            <person name="Cao Y."/>
            <person name="Lipzen A."/>
            <person name="Daum C."/>
            <person name="Hundley H."/>
            <person name="Pangilinan J."/>
            <person name="Johnson J."/>
            <person name="Barry K."/>
            <person name="LaButti K."/>
            <person name="Ng V."/>
            <person name="Ahrendt S."/>
            <person name="Min B."/>
            <person name="Choi I.G."/>
            <person name="Park H."/>
            <person name="Plett J.M."/>
            <person name="Magnuson J."/>
            <person name="Spatafora J.W."/>
            <person name="Nagy L.G."/>
            <person name="Henrissat B."/>
            <person name="Grigoriev I.V."/>
            <person name="Yang Z.L."/>
            <person name="Xu J."/>
            <person name="Martin F.M."/>
        </authorList>
    </citation>
    <scope>NUCLEOTIDE SEQUENCE</scope>
    <source>
        <strain evidence="6">KKN 215</strain>
    </source>
</reference>
<keyword evidence="7" id="KW-1185">Reference proteome</keyword>
<dbReference type="Gene3D" id="3.40.50.1820">
    <property type="entry name" value="alpha/beta hydrolase"/>
    <property type="match status" value="1"/>
</dbReference>
<dbReference type="InterPro" id="IPR029058">
    <property type="entry name" value="AB_hydrolase_fold"/>
</dbReference>
<evidence type="ECO:0000256" key="3">
    <source>
        <dbReference type="ARBA" id="ARBA00022670"/>
    </source>
</evidence>
<dbReference type="OrthoDB" id="443318at2759"/>
<evidence type="ECO:0000256" key="4">
    <source>
        <dbReference type="ARBA" id="ARBA00022801"/>
    </source>
</evidence>
<keyword evidence="3" id="KW-0645">Protease</keyword>
<accession>A0A8K0V0R9</accession>
<dbReference type="AlphaFoldDB" id="A0A8K0V0R9"/>
<dbReference type="GO" id="GO:0006508">
    <property type="term" value="P:proteolysis"/>
    <property type="evidence" value="ECO:0007669"/>
    <property type="project" value="UniProtKB-KW"/>
</dbReference>
<keyword evidence="5" id="KW-0325">Glycoprotein</keyword>
<evidence type="ECO:0000256" key="5">
    <source>
        <dbReference type="ARBA" id="ARBA00023180"/>
    </source>
</evidence>
<evidence type="ECO:0000313" key="7">
    <source>
        <dbReference type="Proteomes" id="UP000813824"/>
    </source>
</evidence>
<dbReference type="PANTHER" id="PTHR11802">
    <property type="entry name" value="SERINE PROTEASE FAMILY S10 SERINE CARBOXYPEPTIDASE"/>
    <property type="match status" value="1"/>
</dbReference>
<dbReference type="Proteomes" id="UP000813824">
    <property type="component" value="Unassembled WGS sequence"/>
</dbReference>
<comment type="caution">
    <text evidence="6">The sequence shown here is derived from an EMBL/GenBank/DDBJ whole genome shotgun (WGS) entry which is preliminary data.</text>
</comment>
<name>A0A8K0V0R9_9AGAR</name>
<dbReference type="Gene3D" id="1.10.287.410">
    <property type="match status" value="1"/>
</dbReference>
<feature type="non-terminal residue" evidence="6">
    <location>
        <position position="442"/>
    </location>
</feature>
<gene>
    <name evidence="6" type="ORF">BXZ70DRAFT_884931</name>
</gene>
<proteinExistence type="inferred from homology"/>
<dbReference type="EMBL" id="JAEVFJ010000001">
    <property type="protein sequence ID" value="KAH8107624.1"/>
    <property type="molecule type" value="Genomic_DNA"/>
</dbReference>
<sequence>SPYERGKFHASMKTQEGLCGEGNVARSGFIGLKGDQEDDVRRSFYWLFEAQRDSENAPVILTHGGGPGTSGLMNPLLGQSHCKMLANGSLVSNPNTWAEKYNLLALDHPIGAGFSVGFPPNSAKTSAVDVYDFLQKFYVFYPQFIKNKLIIATGSYGGMYTPHIATYIHKNNLAITAGKGEPGAMHINLEALMVSNPISDSLSHYRWLSHGRCYNPIFNLYNETTCEVVHANLPACLDAVQYALDFPSAEERVKAIRKCREGHPEDLNGRMLENVKIECDGSLEGCAPEVGAIGNYLNQEETKAMLGVPLDAKWEAVNKLVWQRFFDEGDMIQRAHLLYGPLVSSGIRLLHYVGYLDENCGWQGIFNFLKYIQTPYRETFINSTDVQWHPNATVRAVGDPGFNGAGNFTWILMSEAGHLVVRDQPELVKSILETWVDDKAWI</sequence>
<comment type="similarity">
    <text evidence="1">Belongs to the peptidase S10 family.</text>
</comment>
<keyword evidence="4" id="KW-0378">Hydrolase</keyword>
<keyword evidence="2" id="KW-0121">Carboxypeptidase</keyword>